<comment type="caution">
    <text evidence="4">The sequence shown here is derived from an EMBL/GenBank/DDBJ whole genome shotgun (WGS) entry which is preliminary data.</text>
</comment>
<keyword evidence="5" id="KW-1185">Reference proteome</keyword>
<evidence type="ECO:0000256" key="1">
    <source>
        <dbReference type="SAM" id="Phobius"/>
    </source>
</evidence>
<dbReference type="InterPro" id="IPR011055">
    <property type="entry name" value="Dup_hybrid_motif"/>
</dbReference>
<dbReference type="Gene3D" id="2.70.70.10">
    <property type="entry name" value="Glucose Permease (Domain IIA)"/>
    <property type="match status" value="1"/>
</dbReference>
<gene>
    <name evidence="4" type="ORF">ACFQZS_05185</name>
</gene>
<sequence>MNAIVYLLQVSACVGIFYLFYYLLLSRYTFFTINRWYLVITLAICFIIPLLTITVHQQESYPQVIQQVVYINKMQVPQDVVITNDARQNVEINWAALVSLIYTVSVGALLLRLLLVVVKFLTRVSNKKKMKIAGVHIVKGDKHLSNGSFFNYIFLNDNELSSDELEQIIAHEMLHVKLYHSADRILVKIAQVFLWFNPFVYLYASAIEENHEFEVDRAISNSTDRTQYAELLFHLSVARQGTLYHNFSMVPLKKRITMLFTKPTNRMRKVIYLLVIPVVLISCLAFAKLENEEPDVKKTNVSDVADTTKVKYRQKTKRTAAQVKADDEGKAKMLAYMQSPEGKEKMELSKSLGSKVIAVTVLDDYTNKQGRFTGKIVKEKTSGNEFLLLSWYGQGKQLNNQLSKGDELSIKVFGAGAGPDLPVTITPAYVVKNGKEIFRLVEADKIPVSPFLYEANKVRFADGQITNITKYANGKWKTAVFERVNGYKFNLSFKPGAPDLNSIKDGDHVRLRFIHEAKTGAKTYKVNDWVALSADISDYGIKNPDWFYKFYEPVKIDAGKVGVINGIKKPDAKAAAEMAKAAKDTVGNGKKTFNEMVANLSGFETRADGSRWFNGKKVNKIMLNGKEFIPDATQTPKPVTDVNGDLKKTMKIIVDGKEFIPDATQTPKPIPDVNGELKKKVKIMVDGKEFIPDADKPADKKSGNIDVTIKKDLINSVPAPKSANKNLNDSLVAARFSGKVVTVKEIMGTTYLIIVKNGEYFAAYSNLKNVNVSNGQEIKDGQVLGVAAAFNPDENKVAAHFELYRNQNIIKNKEEQEVIIRDLGQQRLNMRLKSGAVYAFKP</sequence>
<dbReference type="PANTHER" id="PTHR34978:SF3">
    <property type="entry name" value="SLR0241 PROTEIN"/>
    <property type="match status" value="1"/>
</dbReference>
<dbReference type="RefSeq" id="WP_377097971.1">
    <property type="nucleotide sequence ID" value="NZ_JBHTHU010000002.1"/>
</dbReference>
<evidence type="ECO:0000313" key="5">
    <source>
        <dbReference type="Proteomes" id="UP001596958"/>
    </source>
</evidence>
<dbReference type="InterPro" id="IPR052173">
    <property type="entry name" value="Beta-lactam_resp_regulator"/>
</dbReference>
<feature type="domain" description="Peptidase M56" evidence="3">
    <location>
        <begin position="9"/>
        <end position="259"/>
    </location>
</feature>
<feature type="transmembrane region" description="Helical" evidence="1">
    <location>
        <begin position="36"/>
        <end position="55"/>
    </location>
</feature>
<protein>
    <submittedName>
        <fullName evidence="4">M56 family metallopeptidase</fullName>
    </submittedName>
</protein>
<feature type="transmembrane region" description="Helical" evidence="1">
    <location>
        <begin position="6"/>
        <end position="24"/>
    </location>
</feature>
<dbReference type="SUPFAM" id="SSF51261">
    <property type="entry name" value="Duplicated hybrid motif"/>
    <property type="match status" value="1"/>
</dbReference>
<evidence type="ECO:0000259" key="2">
    <source>
        <dbReference type="Pfam" id="PF01551"/>
    </source>
</evidence>
<feature type="transmembrane region" description="Helical" evidence="1">
    <location>
        <begin position="270"/>
        <end position="289"/>
    </location>
</feature>
<feature type="domain" description="M23ase beta-sheet core" evidence="2">
    <location>
        <begin position="730"/>
        <end position="808"/>
    </location>
</feature>
<proteinExistence type="predicted"/>
<name>A0ABW2YU20_9SPHI</name>
<dbReference type="Proteomes" id="UP001596958">
    <property type="component" value="Unassembled WGS sequence"/>
</dbReference>
<keyword evidence="1" id="KW-0472">Membrane</keyword>
<dbReference type="PANTHER" id="PTHR34978">
    <property type="entry name" value="POSSIBLE SENSOR-TRANSDUCER PROTEIN BLAR"/>
    <property type="match status" value="1"/>
</dbReference>
<dbReference type="Pfam" id="PF01551">
    <property type="entry name" value="Peptidase_M23"/>
    <property type="match status" value="1"/>
</dbReference>
<feature type="transmembrane region" description="Helical" evidence="1">
    <location>
        <begin position="94"/>
        <end position="121"/>
    </location>
</feature>
<accession>A0ABW2YU20</accession>
<evidence type="ECO:0000313" key="4">
    <source>
        <dbReference type="EMBL" id="MFD0749526.1"/>
    </source>
</evidence>
<keyword evidence="1" id="KW-0812">Transmembrane</keyword>
<dbReference type="InterPro" id="IPR008756">
    <property type="entry name" value="Peptidase_M56"/>
</dbReference>
<dbReference type="Pfam" id="PF05569">
    <property type="entry name" value="Peptidase_M56"/>
    <property type="match status" value="1"/>
</dbReference>
<organism evidence="4 5">
    <name type="scientific">Mucilaginibacter calamicampi</name>
    <dbReference type="NCBI Taxonomy" id="1302352"/>
    <lineage>
        <taxon>Bacteria</taxon>
        <taxon>Pseudomonadati</taxon>
        <taxon>Bacteroidota</taxon>
        <taxon>Sphingobacteriia</taxon>
        <taxon>Sphingobacteriales</taxon>
        <taxon>Sphingobacteriaceae</taxon>
        <taxon>Mucilaginibacter</taxon>
    </lineage>
</organism>
<evidence type="ECO:0000259" key="3">
    <source>
        <dbReference type="Pfam" id="PF05569"/>
    </source>
</evidence>
<keyword evidence="1" id="KW-1133">Transmembrane helix</keyword>
<dbReference type="EMBL" id="JBHTHU010000002">
    <property type="protein sequence ID" value="MFD0749526.1"/>
    <property type="molecule type" value="Genomic_DNA"/>
</dbReference>
<dbReference type="CDD" id="cd07341">
    <property type="entry name" value="M56_BlaR1_MecR1_like"/>
    <property type="match status" value="1"/>
</dbReference>
<dbReference type="InterPro" id="IPR016047">
    <property type="entry name" value="M23ase_b-sheet_dom"/>
</dbReference>
<reference evidence="5" key="1">
    <citation type="journal article" date="2019" name="Int. J. Syst. Evol. Microbiol.">
        <title>The Global Catalogue of Microorganisms (GCM) 10K type strain sequencing project: providing services to taxonomists for standard genome sequencing and annotation.</title>
        <authorList>
            <consortium name="The Broad Institute Genomics Platform"/>
            <consortium name="The Broad Institute Genome Sequencing Center for Infectious Disease"/>
            <person name="Wu L."/>
            <person name="Ma J."/>
        </authorList>
    </citation>
    <scope>NUCLEOTIDE SEQUENCE [LARGE SCALE GENOMIC DNA]</scope>
    <source>
        <strain evidence="5">CCUG 63418</strain>
    </source>
</reference>